<keyword evidence="2" id="KW-0479">Metal-binding</keyword>
<dbReference type="GO" id="GO:0051536">
    <property type="term" value="F:iron-sulfur cluster binding"/>
    <property type="evidence" value="ECO:0007669"/>
    <property type="project" value="UniProtKB-KW"/>
</dbReference>
<dbReference type="SFLD" id="SFLDG01072">
    <property type="entry name" value="dehydrogenase_like"/>
    <property type="match status" value="1"/>
</dbReference>
<evidence type="ECO:0000313" key="7">
    <source>
        <dbReference type="Proteomes" id="UP000198923"/>
    </source>
</evidence>
<proteinExistence type="predicted"/>
<dbReference type="SFLD" id="SFLDS00029">
    <property type="entry name" value="Radical_SAM"/>
    <property type="match status" value="1"/>
</dbReference>
<reference evidence="6 7" key="1">
    <citation type="submission" date="2016-10" db="EMBL/GenBank/DDBJ databases">
        <authorList>
            <person name="de Groot N.N."/>
        </authorList>
    </citation>
    <scope>NUCLEOTIDE SEQUENCE [LARGE SCALE GENOMIC DNA]</scope>
    <source>
        <strain evidence="6 7">CPCC 201354</strain>
    </source>
</reference>
<dbReference type="SFLD" id="SFLDG01386">
    <property type="entry name" value="main_SPASM_domain-containing"/>
    <property type="match status" value="1"/>
</dbReference>
<dbReference type="InterPro" id="IPR013785">
    <property type="entry name" value="Aldolase_TIM"/>
</dbReference>
<dbReference type="GO" id="GO:0016491">
    <property type="term" value="F:oxidoreductase activity"/>
    <property type="evidence" value="ECO:0007669"/>
    <property type="project" value="InterPro"/>
</dbReference>
<dbReference type="NCBIfam" id="TIGR04269">
    <property type="entry name" value="SAM_SPASM_FxsB"/>
    <property type="match status" value="1"/>
</dbReference>
<dbReference type="RefSeq" id="WP_093174787.1">
    <property type="nucleotide sequence ID" value="NZ_FNCN01000040.1"/>
</dbReference>
<keyword evidence="4" id="KW-0411">Iron-sulfur</keyword>
<keyword evidence="1" id="KW-0949">S-adenosyl-L-methionine</keyword>
<dbReference type="InterPro" id="IPR058240">
    <property type="entry name" value="rSAM_sf"/>
</dbReference>
<evidence type="ECO:0000259" key="5">
    <source>
        <dbReference type="PROSITE" id="PS51918"/>
    </source>
</evidence>
<evidence type="ECO:0000256" key="3">
    <source>
        <dbReference type="ARBA" id="ARBA00023004"/>
    </source>
</evidence>
<dbReference type="InterPro" id="IPR026335">
    <property type="entry name" value="rSAM_SPASM_FxsB"/>
</dbReference>
<dbReference type="EMBL" id="FNCN01000040">
    <property type="protein sequence ID" value="SDI24822.1"/>
    <property type="molecule type" value="Genomic_DNA"/>
</dbReference>
<dbReference type="OrthoDB" id="9782387at2"/>
<evidence type="ECO:0000256" key="4">
    <source>
        <dbReference type="ARBA" id="ARBA00023014"/>
    </source>
</evidence>
<gene>
    <name evidence="6" type="ORF">SAMN05421505_14038</name>
</gene>
<evidence type="ECO:0000256" key="1">
    <source>
        <dbReference type="ARBA" id="ARBA00022691"/>
    </source>
</evidence>
<dbReference type="Pfam" id="PF04055">
    <property type="entry name" value="Radical_SAM"/>
    <property type="match status" value="1"/>
</dbReference>
<dbReference type="CDD" id="cd01335">
    <property type="entry name" value="Radical_SAM"/>
    <property type="match status" value="1"/>
</dbReference>
<sequence length="411" mass="45411">MRSTVSNIGRREWPADLDMAALRATGWTALPFTQYVVKVHSRCNLACDYCYMYEMADQSWSSRDKVMTPATMEHTISRIAEHSRAHRVPSVEVVLHGGEPLLAGTPRLDRFTRDLRQALAPEVDVRIGMQTNGLLVDERFLAMAARRGIGISVSLDGDAQANDRHRRFADGRGSYERVAAGLRLLGAPAYQDLYRGLLCTIDVANDPVGTYEELISWSPPAIDFLLPHGTWSEPPPLRTADPAATPYADWLITIFERWYTAPRRETRVRIFESVIRMLLGHSSLSEALGLVPYTTLVVETDGEIEQVDSLKAAYEGAAATGLNVRDHSFDLAMDHPSVAARQIGIAALSAQCQECPLSQVCGGGQYAHRYRAGAGFRNPSVYCPDLMKLINHIARRVRADVARMNAATGGE</sequence>
<dbReference type="PANTHER" id="PTHR43273">
    <property type="entry name" value="ANAEROBIC SULFATASE-MATURATING ENZYME HOMOLOG ASLB-RELATED"/>
    <property type="match status" value="1"/>
</dbReference>
<dbReference type="SFLD" id="SFLDG01067">
    <property type="entry name" value="SPASM/twitch_domain_containing"/>
    <property type="match status" value="1"/>
</dbReference>
<accession>A0A1G8J190</accession>
<protein>
    <recommendedName>
        <fullName evidence="5">Radical SAM core domain-containing protein</fullName>
    </recommendedName>
</protein>
<dbReference type="PANTHER" id="PTHR43273:SF8">
    <property type="entry name" value="RADICAL SAM DOMAIN PROTEIN"/>
    <property type="match status" value="1"/>
</dbReference>
<dbReference type="Gene3D" id="3.20.20.70">
    <property type="entry name" value="Aldolase class I"/>
    <property type="match status" value="1"/>
</dbReference>
<keyword evidence="3" id="KW-0408">Iron</keyword>
<dbReference type="AlphaFoldDB" id="A0A1G8J190"/>
<dbReference type="PROSITE" id="PS51918">
    <property type="entry name" value="RADICAL_SAM"/>
    <property type="match status" value="1"/>
</dbReference>
<evidence type="ECO:0000256" key="2">
    <source>
        <dbReference type="ARBA" id="ARBA00022723"/>
    </source>
</evidence>
<dbReference type="GO" id="GO:0046872">
    <property type="term" value="F:metal ion binding"/>
    <property type="evidence" value="ECO:0007669"/>
    <property type="project" value="UniProtKB-KW"/>
</dbReference>
<organism evidence="6 7">
    <name type="scientific">Sinosporangium album</name>
    <dbReference type="NCBI Taxonomy" id="504805"/>
    <lineage>
        <taxon>Bacteria</taxon>
        <taxon>Bacillati</taxon>
        <taxon>Actinomycetota</taxon>
        <taxon>Actinomycetes</taxon>
        <taxon>Streptosporangiales</taxon>
        <taxon>Streptosporangiaceae</taxon>
        <taxon>Sinosporangium</taxon>
    </lineage>
</organism>
<keyword evidence="7" id="KW-1185">Reference proteome</keyword>
<dbReference type="InterPro" id="IPR023867">
    <property type="entry name" value="Sulphatase_maturase_rSAM"/>
</dbReference>
<evidence type="ECO:0000313" key="6">
    <source>
        <dbReference type="EMBL" id="SDI24822.1"/>
    </source>
</evidence>
<dbReference type="SUPFAM" id="SSF102114">
    <property type="entry name" value="Radical SAM enzymes"/>
    <property type="match status" value="1"/>
</dbReference>
<dbReference type="STRING" id="504805.SAMN05421505_14038"/>
<name>A0A1G8J190_9ACTN</name>
<dbReference type="InterPro" id="IPR007197">
    <property type="entry name" value="rSAM"/>
</dbReference>
<feature type="domain" description="Radical SAM core" evidence="5">
    <location>
        <begin position="29"/>
        <end position="263"/>
    </location>
</feature>
<dbReference type="Proteomes" id="UP000198923">
    <property type="component" value="Unassembled WGS sequence"/>
</dbReference>